<comment type="caution">
    <text evidence="1">The sequence shown here is derived from an EMBL/GenBank/DDBJ whole genome shotgun (WGS) entry which is preliminary data.</text>
</comment>
<gene>
    <name evidence="1" type="ORF">Sangu_1175400</name>
</gene>
<sequence>MLASPNALGKMTKWAVELNGHGIEFKPRPAIKVQVLADFISEVTGNENSTHSKEWEMFVDQSSTSSRSGVGIVIKSPKADYMEYAITLEFLALINEVVYEAIMLGSRLIHAAGARKVHAYSGS</sequence>
<protein>
    <recommendedName>
        <fullName evidence="2">RNase H type-1 domain-containing protein</fullName>
    </recommendedName>
</protein>
<proteinExistence type="predicted"/>
<reference evidence="1" key="1">
    <citation type="submission" date="2020-06" db="EMBL/GenBank/DDBJ databases">
        <authorList>
            <person name="Li T."/>
            <person name="Hu X."/>
            <person name="Zhang T."/>
            <person name="Song X."/>
            <person name="Zhang H."/>
            <person name="Dai N."/>
            <person name="Sheng W."/>
            <person name="Hou X."/>
            <person name="Wei L."/>
        </authorList>
    </citation>
    <scope>NUCLEOTIDE SEQUENCE</scope>
    <source>
        <strain evidence="1">G01</strain>
        <tissue evidence="1">Leaf</tissue>
    </source>
</reference>
<dbReference type="AlphaFoldDB" id="A0AAW2NJA1"/>
<evidence type="ECO:0000313" key="1">
    <source>
        <dbReference type="EMBL" id="KAL0342880.1"/>
    </source>
</evidence>
<name>A0AAW2NJA1_9LAMI</name>
<dbReference type="EMBL" id="JACGWK010000007">
    <property type="protein sequence ID" value="KAL0342880.1"/>
    <property type="molecule type" value="Genomic_DNA"/>
</dbReference>
<dbReference type="PANTHER" id="PTHR48475">
    <property type="entry name" value="RIBONUCLEASE H"/>
    <property type="match status" value="1"/>
</dbReference>
<reference evidence="1" key="2">
    <citation type="journal article" date="2024" name="Plant">
        <title>Genomic evolution and insights into agronomic trait innovations of Sesamum species.</title>
        <authorList>
            <person name="Miao H."/>
            <person name="Wang L."/>
            <person name="Qu L."/>
            <person name="Liu H."/>
            <person name="Sun Y."/>
            <person name="Le M."/>
            <person name="Wang Q."/>
            <person name="Wei S."/>
            <person name="Zheng Y."/>
            <person name="Lin W."/>
            <person name="Duan Y."/>
            <person name="Cao H."/>
            <person name="Xiong S."/>
            <person name="Wang X."/>
            <person name="Wei L."/>
            <person name="Li C."/>
            <person name="Ma Q."/>
            <person name="Ju M."/>
            <person name="Zhao R."/>
            <person name="Li G."/>
            <person name="Mu C."/>
            <person name="Tian Q."/>
            <person name="Mei H."/>
            <person name="Zhang T."/>
            <person name="Gao T."/>
            <person name="Zhang H."/>
        </authorList>
    </citation>
    <scope>NUCLEOTIDE SEQUENCE</scope>
    <source>
        <strain evidence="1">G01</strain>
    </source>
</reference>
<dbReference type="PANTHER" id="PTHR48475:SF2">
    <property type="entry name" value="RIBONUCLEASE H"/>
    <property type="match status" value="1"/>
</dbReference>
<organism evidence="1">
    <name type="scientific">Sesamum angustifolium</name>
    <dbReference type="NCBI Taxonomy" id="2727405"/>
    <lineage>
        <taxon>Eukaryota</taxon>
        <taxon>Viridiplantae</taxon>
        <taxon>Streptophyta</taxon>
        <taxon>Embryophyta</taxon>
        <taxon>Tracheophyta</taxon>
        <taxon>Spermatophyta</taxon>
        <taxon>Magnoliopsida</taxon>
        <taxon>eudicotyledons</taxon>
        <taxon>Gunneridae</taxon>
        <taxon>Pentapetalae</taxon>
        <taxon>asterids</taxon>
        <taxon>lamiids</taxon>
        <taxon>Lamiales</taxon>
        <taxon>Pedaliaceae</taxon>
        <taxon>Sesamum</taxon>
    </lineage>
</organism>
<evidence type="ECO:0008006" key="2">
    <source>
        <dbReference type="Google" id="ProtNLM"/>
    </source>
</evidence>
<accession>A0AAW2NJA1</accession>